<dbReference type="GO" id="GO:0005524">
    <property type="term" value="F:ATP binding"/>
    <property type="evidence" value="ECO:0007669"/>
    <property type="project" value="UniProtKB-UniRule"/>
</dbReference>
<evidence type="ECO:0000256" key="6">
    <source>
        <dbReference type="ARBA" id="ARBA00022840"/>
    </source>
</evidence>
<dbReference type="GO" id="GO:0005737">
    <property type="term" value="C:cytoplasm"/>
    <property type="evidence" value="ECO:0007669"/>
    <property type="project" value="UniProtKB-SubCell"/>
</dbReference>
<comment type="catalytic activity">
    <reaction evidence="7">
        <text>UDP-N-acetyl-alpha-D-muramoyl-L-alanine + D-glutamate + ATP = UDP-N-acetyl-alpha-D-muramoyl-L-alanyl-D-glutamate + ADP + phosphate + H(+)</text>
        <dbReference type="Rhea" id="RHEA:16429"/>
        <dbReference type="ChEBI" id="CHEBI:15378"/>
        <dbReference type="ChEBI" id="CHEBI:29986"/>
        <dbReference type="ChEBI" id="CHEBI:30616"/>
        <dbReference type="ChEBI" id="CHEBI:43474"/>
        <dbReference type="ChEBI" id="CHEBI:83898"/>
        <dbReference type="ChEBI" id="CHEBI:83900"/>
        <dbReference type="ChEBI" id="CHEBI:456216"/>
        <dbReference type="EC" id="6.3.2.9"/>
    </reaction>
</comment>
<feature type="domain" description="Mur ligase C-terminal" evidence="8">
    <location>
        <begin position="299"/>
        <end position="440"/>
    </location>
</feature>
<comment type="pathway">
    <text evidence="2 7">Cell wall biogenesis; peptidoglycan biosynthesis.</text>
</comment>
<dbReference type="Pfam" id="PF02875">
    <property type="entry name" value="Mur_ligase_C"/>
    <property type="match status" value="1"/>
</dbReference>
<keyword evidence="6 7" id="KW-0067">ATP-binding</keyword>
<dbReference type="PANTHER" id="PTHR43692">
    <property type="entry name" value="UDP-N-ACETYLMURAMOYLALANINE--D-GLUTAMATE LIGASE"/>
    <property type="match status" value="1"/>
</dbReference>
<organism evidence="10 11">
    <name type="scientific">Candidatus Sungbacteria bacterium RIFCSPLOWO2_12_FULL_41_11</name>
    <dbReference type="NCBI Taxonomy" id="1802286"/>
    <lineage>
        <taxon>Bacteria</taxon>
        <taxon>Candidatus Sungiibacteriota</taxon>
    </lineage>
</organism>
<dbReference type="InterPro" id="IPR005762">
    <property type="entry name" value="MurD"/>
</dbReference>
<evidence type="ECO:0000256" key="3">
    <source>
        <dbReference type="ARBA" id="ARBA00022490"/>
    </source>
</evidence>
<dbReference type="InterPro" id="IPR013221">
    <property type="entry name" value="Mur_ligase_cen"/>
</dbReference>
<dbReference type="SUPFAM" id="SSF53244">
    <property type="entry name" value="MurD-like peptide ligases, peptide-binding domain"/>
    <property type="match status" value="1"/>
</dbReference>
<feature type="domain" description="Mur ligase central" evidence="9">
    <location>
        <begin position="126"/>
        <end position="265"/>
    </location>
</feature>
<evidence type="ECO:0000259" key="9">
    <source>
        <dbReference type="Pfam" id="PF08245"/>
    </source>
</evidence>
<evidence type="ECO:0000256" key="7">
    <source>
        <dbReference type="HAMAP-Rule" id="MF_00639"/>
    </source>
</evidence>
<comment type="similarity">
    <text evidence="7">Belongs to the MurCDEF family.</text>
</comment>
<dbReference type="GO" id="GO:0008764">
    <property type="term" value="F:UDP-N-acetylmuramoylalanine-D-glutamate ligase activity"/>
    <property type="evidence" value="ECO:0007669"/>
    <property type="project" value="UniProtKB-UniRule"/>
</dbReference>
<comment type="function">
    <text evidence="7">Cell wall formation. Catalyzes the addition of glutamate to the nucleotide precursor UDP-N-acetylmuramoyl-L-alanine (UMA).</text>
</comment>
<dbReference type="UniPathway" id="UPA00219"/>
<reference evidence="10 11" key="1">
    <citation type="journal article" date="2016" name="Nat. Commun.">
        <title>Thousands of microbial genomes shed light on interconnected biogeochemical processes in an aquifer system.</title>
        <authorList>
            <person name="Anantharaman K."/>
            <person name="Brown C.T."/>
            <person name="Hug L.A."/>
            <person name="Sharon I."/>
            <person name="Castelle C.J."/>
            <person name="Probst A.J."/>
            <person name="Thomas B.C."/>
            <person name="Singh A."/>
            <person name="Wilkins M.J."/>
            <person name="Karaoz U."/>
            <person name="Brodie E.L."/>
            <person name="Williams K.H."/>
            <person name="Hubbard S.S."/>
            <person name="Banfield J.F."/>
        </authorList>
    </citation>
    <scope>NUCLEOTIDE SEQUENCE [LARGE SCALE GENOMIC DNA]</scope>
</reference>
<keyword evidence="3 7" id="KW-0963">Cytoplasm</keyword>
<dbReference type="PANTHER" id="PTHR43692:SF1">
    <property type="entry name" value="UDP-N-ACETYLMURAMOYLALANINE--D-GLUTAMATE LIGASE"/>
    <property type="match status" value="1"/>
</dbReference>
<dbReference type="EMBL" id="MHQY01000008">
    <property type="protein sequence ID" value="OHA14385.1"/>
    <property type="molecule type" value="Genomic_DNA"/>
</dbReference>
<keyword evidence="7" id="KW-0131">Cell cycle</keyword>
<evidence type="ECO:0000256" key="1">
    <source>
        <dbReference type="ARBA" id="ARBA00004496"/>
    </source>
</evidence>
<name>A0A1G2LRW6_9BACT</name>
<dbReference type="Gene3D" id="3.90.190.20">
    <property type="entry name" value="Mur ligase, C-terminal domain"/>
    <property type="match status" value="1"/>
</dbReference>
<dbReference type="Proteomes" id="UP000177171">
    <property type="component" value="Unassembled WGS sequence"/>
</dbReference>
<dbReference type="InterPro" id="IPR036615">
    <property type="entry name" value="Mur_ligase_C_dom_sf"/>
</dbReference>
<dbReference type="Gene3D" id="3.40.1190.10">
    <property type="entry name" value="Mur-like, catalytic domain"/>
    <property type="match status" value="1"/>
</dbReference>
<dbReference type="Gene3D" id="3.40.50.720">
    <property type="entry name" value="NAD(P)-binding Rossmann-like Domain"/>
    <property type="match status" value="1"/>
</dbReference>
<comment type="caution">
    <text evidence="10">The sequence shown here is derived from an EMBL/GenBank/DDBJ whole genome shotgun (WGS) entry which is preliminary data.</text>
</comment>
<gene>
    <name evidence="7" type="primary">murD</name>
    <name evidence="10" type="ORF">A3G49_02045</name>
</gene>
<keyword evidence="7" id="KW-0133">Cell shape</keyword>
<dbReference type="Pfam" id="PF08245">
    <property type="entry name" value="Mur_ligase_M"/>
    <property type="match status" value="1"/>
</dbReference>
<keyword evidence="7" id="KW-0961">Cell wall biogenesis/degradation</keyword>
<dbReference type="AlphaFoldDB" id="A0A1G2LRW6"/>
<dbReference type="GO" id="GO:0051301">
    <property type="term" value="P:cell division"/>
    <property type="evidence" value="ECO:0007669"/>
    <property type="project" value="UniProtKB-KW"/>
</dbReference>
<evidence type="ECO:0000256" key="2">
    <source>
        <dbReference type="ARBA" id="ARBA00004752"/>
    </source>
</evidence>
<proteinExistence type="inferred from homology"/>
<dbReference type="HAMAP" id="MF_00639">
    <property type="entry name" value="MurD"/>
    <property type="match status" value="1"/>
</dbReference>
<dbReference type="SUPFAM" id="SSF51984">
    <property type="entry name" value="MurCD N-terminal domain"/>
    <property type="match status" value="1"/>
</dbReference>
<evidence type="ECO:0000256" key="4">
    <source>
        <dbReference type="ARBA" id="ARBA00022598"/>
    </source>
</evidence>
<evidence type="ECO:0000313" key="11">
    <source>
        <dbReference type="Proteomes" id="UP000177171"/>
    </source>
</evidence>
<protein>
    <recommendedName>
        <fullName evidence="7">UDP-N-acetylmuramoylalanine--D-glutamate ligase</fullName>
        <ecNumber evidence="7">6.3.2.9</ecNumber>
    </recommendedName>
    <alternativeName>
        <fullName evidence="7">D-glutamic acid-adding enzyme</fullName>
    </alternativeName>
    <alternativeName>
        <fullName evidence="7">UDP-N-acetylmuramoyl-L-alanyl-D-glutamate synthetase</fullName>
    </alternativeName>
</protein>
<sequence>MSQDFRNKKIVIMGLGLNDGGAGTTRFFLRRGADVLVTDLKSKKELWPSIKKLLVFKKECGKKCGRLRFILGRHRKNDFKDADLVIQGPGVPDNSPFLAYAVKNKIPIDTDIGIFFARCPAPIIGVTGSKGKSTTAALIYNILKRKYKDAIFAGNIGKSPLDYVDRIKPTTKIVLELSSWQLEGLARHKKSPHIAVITNILKEHLNRYKNFTAYAKAKALIFKFQKSGDYLIINKDAKIFLRSFLKKAKPRIIYSIRILAKSDFAIAGNIGMATAVAKLCGVAEHLIKKSISAFKGLPGRQEKIAEINGVSYYNDTTATMPDAAVLALNSIKPVKRGKIILIAGGTDKKLDFGEMAREIKKLAGVLILLPGDATKKLISNFQNLPYRRIPGLHPSEAKTFASNSISKQTNFKMFEVSSMKEVVRIAYSNAKMGDVVILSPGAASFGLFQNEFDRGEQFEKEVMKIKHKT</sequence>
<keyword evidence="7" id="KW-0573">Peptidoglycan synthesis</keyword>
<accession>A0A1G2LRW6</accession>
<dbReference type="Pfam" id="PF21799">
    <property type="entry name" value="MurD-like_N"/>
    <property type="match status" value="1"/>
</dbReference>
<keyword evidence="7" id="KW-0132">Cell division</keyword>
<evidence type="ECO:0000313" key="10">
    <source>
        <dbReference type="EMBL" id="OHA14385.1"/>
    </source>
</evidence>
<dbReference type="EC" id="6.3.2.9" evidence="7"/>
<dbReference type="InterPro" id="IPR004101">
    <property type="entry name" value="Mur_ligase_C"/>
</dbReference>
<keyword evidence="5 7" id="KW-0547">Nucleotide-binding</keyword>
<keyword evidence="4 7" id="KW-0436">Ligase</keyword>
<dbReference type="GO" id="GO:0071555">
    <property type="term" value="P:cell wall organization"/>
    <property type="evidence" value="ECO:0007669"/>
    <property type="project" value="UniProtKB-KW"/>
</dbReference>
<evidence type="ECO:0000256" key="5">
    <source>
        <dbReference type="ARBA" id="ARBA00022741"/>
    </source>
</evidence>
<feature type="binding site" evidence="7">
    <location>
        <begin position="128"/>
        <end position="134"/>
    </location>
    <ligand>
        <name>ATP</name>
        <dbReference type="ChEBI" id="CHEBI:30616"/>
    </ligand>
</feature>
<dbReference type="SUPFAM" id="SSF53623">
    <property type="entry name" value="MurD-like peptide ligases, catalytic domain"/>
    <property type="match status" value="1"/>
</dbReference>
<dbReference type="InterPro" id="IPR036565">
    <property type="entry name" value="Mur-like_cat_sf"/>
</dbReference>
<dbReference type="GO" id="GO:0009252">
    <property type="term" value="P:peptidoglycan biosynthetic process"/>
    <property type="evidence" value="ECO:0007669"/>
    <property type="project" value="UniProtKB-UniRule"/>
</dbReference>
<comment type="subcellular location">
    <subcellularLocation>
        <location evidence="1 7">Cytoplasm</location>
    </subcellularLocation>
</comment>
<evidence type="ECO:0000259" key="8">
    <source>
        <dbReference type="Pfam" id="PF02875"/>
    </source>
</evidence>
<dbReference type="GO" id="GO:0008360">
    <property type="term" value="P:regulation of cell shape"/>
    <property type="evidence" value="ECO:0007669"/>
    <property type="project" value="UniProtKB-KW"/>
</dbReference>